<dbReference type="GO" id="GO:0005634">
    <property type="term" value="C:nucleus"/>
    <property type="evidence" value="ECO:0007669"/>
    <property type="project" value="TreeGrafter"/>
</dbReference>
<evidence type="ECO:0000313" key="14">
    <source>
        <dbReference type="EMBL" id="KAJ3661346.1"/>
    </source>
</evidence>
<dbReference type="InterPro" id="IPR003599">
    <property type="entry name" value="Ig_sub"/>
</dbReference>
<keyword evidence="3" id="KW-0808">Transferase</keyword>
<evidence type="ECO:0000256" key="9">
    <source>
        <dbReference type="ARBA" id="ARBA00023319"/>
    </source>
</evidence>
<dbReference type="Pfam" id="PF07679">
    <property type="entry name" value="I-set"/>
    <property type="match status" value="1"/>
</dbReference>
<keyword evidence="9" id="KW-0393">Immunoglobulin domain</keyword>
<dbReference type="InterPro" id="IPR008271">
    <property type="entry name" value="Ser/Thr_kinase_AS"/>
</dbReference>
<evidence type="ECO:0000256" key="7">
    <source>
        <dbReference type="ARBA" id="ARBA00022840"/>
    </source>
</evidence>
<dbReference type="Pfam" id="PF00069">
    <property type="entry name" value="Pkinase"/>
    <property type="match status" value="1"/>
</dbReference>
<dbReference type="Gene3D" id="2.60.40.10">
    <property type="entry name" value="Immunoglobulins"/>
    <property type="match status" value="2"/>
</dbReference>
<evidence type="ECO:0000259" key="12">
    <source>
        <dbReference type="PROSITE" id="PS50835"/>
    </source>
</evidence>
<dbReference type="GO" id="GO:0005524">
    <property type="term" value="F:ATP binding"/>
    <property type="evidence" value="ECO:0007669"/>
    <property type="project" value="UniProtKB-KW"/>
</dbReference>
<name>A0AA38IVW4_9CUCU</name>
<dbReference type="SMART" id="SM00220">
    <property type="entry name" value="S_TKc"/>
    <property type="match status" value="1"/>
</dbReference>
<evidence type="ECO:0000256" key="1">
    <source>
        <dbReference type="ARBA" id="ARBA00006692"/>
    </source>
</evidence>
<dbReference type="GO" id="GO:0004674">
    <property type="term" value="F:protein serine/threonine kinase activity"/>
    <property type="evidence" value="ECO:0007669"/>
    <property type="project" value="UniProtKB-KW"/>
</dbReference>
<dbReference type="CDD" id="cd00063">
    <property type="entry name" value="FN3"/>
    <property type="match status" value="1"/>
</dbReference>
<evidence type="ECO:0008006" key="16">
    <source>
        <dbReference type="Google" id="ProtNLM"/>
    </source>
</evidence>
<keyword evidence="7" id="KW-0067">ATP-binding</keyword>
<dbReference type="PROSITE" id="PS50835">
    <property type="entry name" value="IG_LIKE"/>
    <property type="match status" value="1"/>
</dbReference>
<comment type="caution">
    <text evidence="14">The sequence shown here is derived from an EMBL/GenBank/DDBJ whole genome shotgun (WGS) entry which is preliminary data.</text>
</comment>
<feature type="domain" description="Ig-like" evidence="12">
    <location>
        <begin position="87"/>
        <end position="179"/>
    </location>
</feature>
<dbReference type="Gene3D" id="3.30.200.20">
    <property type="entry name" value="Phosphorylase Kinase, domain 1"/>
    <property type="match status" value="1"/>
</dbReference>
<evidence type="ECO:0000256" key="6">
    <source>
        <dbReference type="ARBA" id="ARBA00022777"/>
    </source>
</evidence>
<dbReference type="GO" id="GO:0009653">
    <property type="term" value="P:anatomical structure morphogenesis"/>
    <property type="evidence" value="ECO:0007669"/>
    <property type="project" value="UniProtKB-ARBA"/>
</dbReference>
<dbReference type="InterPro" id="IPR011009">
    <property type="entry name" value="Kinase-like_dom_sf"/>
</dbReference>
<evidence type="ECO:0000256" key="4">
    <source>
        <dbReference type="ARBA" id="ARBA00022737"/>
    </source>
</evidence>
<dbReference type="PROSITE" id="PS00108">
    <property type="entry name" value="PROTEIN_KINASE_ST"/>
    <property type="match status" value="1"/>
</dbReference>
<feature type="domain" description="Protein kinase" evidence="11">
    <location>
        <begin position="287"/>
        <end position="542"/>
    </location>
</feature>
<evidence type="ECO:0000256" key="5">
    <source>
        <dbReference type="ARBA" id="ARBA00022741"/>
    </source>
</evidence>
<feature type="compositionally biased region" description="Polar residues" evidence="10">
    <location>
        <begin position="568"/>
        <end position="587"/>
    </location>
</feature>
<keyword evidence="6" id="KW-0418">Kinase</keyword>
<dbReference type="GO" id="GO:0030154">
    <property type="term" value="P:cell differentiation"/>
    <property type="evidence" value="ECO:0007669"/>
    <property type="project" value="UniProtKB-ARBA"/>
</dbReference>
<dbReference type="InterPro" id="IPR000719">
    <property type="entry name" value="Prot_kinase_dom"/>
</dbReference>
<dbReference type="Gene3D" id="1.10.510.10">
    <property type="entry name" value="Transferase(Phosphotransferase) domain 1"/>
    <property type="match status" value="1"/>
</dbReference>
<evidence type="ECO:0000259" key="13">
    <source>
        <dbReference type="PROSITE" id="PS50853"/>
    </source>
</evidence>
<dbReference type="SUPFAM" id="SSF56112">
    <property type="entry name" value="Protein kinase-like (PK-like)"/>
    <property type="match status" value="1"/>
</dbReference>
<evidence type="ECO:0000256" key="2">
    <source>
        <dbReference type="ARBA" id="ARBA00022527"/>
    </source>
</evidence>
<dbReference type="InterPro" id="IPR003961">
    <property type="entry name" value="FN3_dom"/>
</dbReference>
<dbReference type="SMART" id="SM00060">
    <property type="entry name" value="FN3"/>
    <property type="match status" value="1"/>
</dbReference>
<dbReference type="PROSITE" id="PS50853">
    <property type="entry name" value="FN3"/>
    <property type="match status" value="1"/>
</dbReference>
<dbReference type="PANTHER" id="PTHR24342:SF21">
    <property type="entry name" value="TRIO RHO GUANINE NUCLEOTIDE EXCHANGE FACTOR"/>
    <property type="match status" value="1"/>
</dbReference>
<dbReference type="SUPFAM" id="SSF48726">
    <property type="entry name" value="Immunoglobulin"/>
    <property type="match status" value="1"/>
</dbReference>
<dbReference type="InterPro" id="IPR007110">
    <property type="entry name" value="Ig-like_dom"/>
</dbReference>
<reference evidence="14" key="1">
    <citation type="journal article" date="2023" name="G3 (Bethesda)">
        <title>Whole genome assemblies of Zophobas morio and Tenebrio molitor.</title>
        <authorList>
            <person name="Kaur S."/>
            <person name="Stinson S.A."/>
            <person name="diCenzo G.C."/>
        </authorList>
    </citation>
    <scope>NUCLEOTIDE SEQUENCE</scope>
    <source>
        <strain evidence="14">QUZm001</strain>
    </source>
</reference>
<gene>
    <name evidence="14" type="ORF">Zmor_005745</name>
</gene>
<dbReference type="AlphaFoldDB" id="A0AA38IVW4"/>
<dbReference type="PROSITE" id="PS50011">
    <property type="entry name" value="PROTEIN_KINASE_DOM"/>
    <property type="match status" value="1"/>
</dbReference>
<comment type="similarity">
    <text evidence="1">Belongs to the protein kinase superfamily. CAMK Ser/Thr protein kinase family.</text>
</comment>
<dbReference type="FunFam" id="2.60.40.10:FF:000032">
    <property type="entry name" value="palladin isoform X1"/>
    <property type="match status" value="1"/>
</dbReference>
<keyword evidence="4" id="KW-0677">Repeat</keyword>
<dbReference type="InterPro" id="IPR036116">
    <property type="entry name" value="FN3_sf"/>
</dbReference>
<organism evidence="14 15">
    <name type="scientific">Zophobas morio</name>
    <dbReference type="NCBI Taxonomy" id="2755281"/>
    <lineage>
        <taxon>Eukaryota</taxon>
        <taxon>Metazoa</taxon>
        <taxon>Ecdysozoa</taxon>
        <taxon>Arthropoda</taxon>
        <taxon>Hexapoda</taxon>
        <taxon>Insecta</taxon>
        <taxon>Pterygota</taxon>
        <taxon>Neoptera</taxon>
        <taxon>Endopterygota</taxon>
        <taxon>Coleoptera</taxon>
        <taxon>Polyphaga</taxon>
        <taxon>Cucujiformia</taxon>
        <taxon>Tenebrionidae</taxon>
        <taxon>Zophobas</taxon>
    </lineage>
</organism>
<dbReference type="GO" id="GO:0043065">
    <property type="term" value="P:positive regulation of apoptotic process"/>
    <property type="evidence" value="ECO:0007669"/>
    <property type="project" value="TreeGrafter"/>
</dbReference>
<feature type="region of interest" description="Disordered" evidence="10">
    <location>
        <begin position="566"/>
        <end position="587"/>
    </location>
</feature>
<protein>
    <recommendedName>
        <fullName evidence="16">Kalirin</fullName>
    </recommendedName>
</protein>
<keyword evidence="8" id="KW-1015">Disulfide bond</keyword>
<keyword evidence="5" id="KW-0547">Nucleotide-binding</keyword>
<feature type="domain" description="Fibronectin type-III" evidence="13">
    <location>
        <begin position="186"/>
        <end position="275"/>
    </location>
</feature>
<dbReference type="InterPro" id="IPR013098">
    <property type="entry name" value="Ig_I-set"/>
</dbReference>
<keyword evidence="2" id="KW-0723">Serine/threonine-protein kinase</keyword>
<accession>A0AA38IVW4</accession>
<evidence type="ECO:0000313" key="15">
    <source>
        <dbReference type="Proteomes" id="UP001168821"/>
    </source>
</evidence>
<proteinExistence type="inferred from homology"/>
<keyword evidence="15" id="KW-1185">Reference proteome</keyword>
<dbReference type="SMART" id="SM00409">
    <property type="entry name" value="IG"/>
    <property type="match status" value="1"/>
</dbReference>
<dbReference type="InterPro" id="IPR013783">
    <property type="entry name" value="Ig-like_fold"/>
</dbReference>
<evidence type="ECO:0000259" key="11">
    <source>
        <dbReference type="PROSITE" id="PS50011"/>
    </source>
</evidence>
<evidence type="ECO:0000256" key="3">
    <source>
        <dbReference type="ARBA" id="ARBA00022679"/>
    </source>
</evidence>
<dbReference type="GO" id="GO:0035556">
    <property type="term" value="P:intracellular signal transduction"/>
    <property type="evidence" value="ECO:0007669"/>
    <property type="project" value="TreeGrafter"/>
</dbReference>
<dbReference type="SUPFAM" id="SSF49265">
    <property type="entry name" value="Fibronectin type III"/>
    <property type="match status" value="1"/>
</dbReference>
<dbReference type="InterPro" id="IPR036179">
    <property type="entry name" value="Ig-like_dom_sf"/>
</dbReference>
<dbReference type="EMBL" id="JALNTZ010000002">
    <property type="protein sequence ID" value="KAJ3661346.1"/>
    <property type="molecule type" value="Genomic_DNA"/>
</dbReference>
<dbReference type="PANTHER" id="PTHR24342">
    <property type="entry name" value="SERINE/THREONINE-PROTEIN KINASE 17"/>
    <property type="match status" value="1"/>
</dbReference>
<evidence type="ECO:0000256" key="10">
    <source>
        <dbReference type="SAM" id="MobiDB-lite"/>
    </source>
</evidence>
<dbReference type="Proteomes" id="UP001168821">
    <property type="component" value="Unassembled WGS sequence"/>
</dbReference>
<sequence>MAPGTLARLTCEWPDLVVGEVVTIIRYDTSHGYLVHTQTSSNEIWLPPHVLSNYNRKAWTFRFKKHARRPPDGLPHDNIIHETPPVPEFRDKLKDVTVQCGTKVVLKCRIKHCGQNPKVKWKKLEPNLCILRNERFMFGQEDEGVAMLVIDNAKLSDSGTYSVTVSNEAGTCQCSAVLTVTDPYPALQEPRIQVISCSSVLLEWESDFYQQFWVEYCQLGTGEWLSPNDNGVINSQTYTVEHLIPGETYSFRIIAVQNKLVSLPSVAVTLPVADTLRWQQEQFRNRYIELEEISRGRFSVVRRAKDRGTNVEVALKQVTRRRQAQHITQCEYSLLAGMQHVNIIRSMALFDNAPLPGLDTIVLELVRGPLLFTFICEHDEYTEDTVKTYSRQLMSALSWLHQKDISHLDIKPENVMVDLSSSSPVLKLVDFGDSVNTSKSVILPPACLEFASPELVLGQPVGKHTDYWATGVFLYVLLSGVSPFLDDSMEETTANILKCDYCFPDDYFREISVEAKDLVRKLLALVPSQRNSMDQSLTSAWMTTEQKSVVIPSNRLKTFMLRRHPINLPTTPTSPANSEPNTYKSYI</sequence>
<evidence type="ECO:0000256" key="8">
    <source>
        <dbReference type="ARBA" id="ARBA00023157"/>
    </source>
</evidence>